<evidence type="ECO:0000313" key="3">
    <source>
        <dbReference type="Proteomes" id="UP000002899"/>
    </source>
</evidence>
<sequence>MGVINRGLILVIIVLLIILQCFAIDYDLNFLKCGEKVLYTLTLDIPLAFYLLYSLIRMQRLSNGSLSIQWMIYSISIAVKFYYLTYPYESITPLDGFKHLYWATYITKHQGHFALTPLIYLLYHKLCIELSNISVWLHEMLHADLCISTIIDIWDVISVAHSIPNLTQYKNIMFMFVICSIISLGLVLPTTGIQVRCKTSDWRRNSDIFIIVKFTYLVGLFLIDIPFLTYRIYDLSQGNFSILFVKNFLFIFIRSFRLAIWQLAYRDAVKWNEGSKSSDCLIKDAIDFSSQSYEKEPDKIGQLRDSISNVNNIIIGDGTSKTIIDSKKYSIYKSKLTRDFTRTNFHKSTLRRLGFKDKSTLIFERSDSEKKEIDVSGFDLDINMREYLQQFVAMCSKSCVTCCEKYVSDDITLSLLKRIRLVTAFNIQPVAHLAILLIVVLDCYNRTSLLTLTIVLGIMIFLCDFYTAPLLDVLYNTMYAIVALVSAGYSIDTFWKVNRFYIRIFVIIAFSLFPTLVIIPNFMSSLSAITNVPYACHKIIIMSCRWCIAPISHHGIILGGEVIKNVILTDHLLQAHWTGVTLLMVSKIFCIVLSPNWIIYLIHIGLSISYAILSQTVRILQQRKYEIQFLQKPSQPRRSSFSPFDDELGYISRFGLFSCPGHLLPPII</sequence>
<feature type="transmembrane region" description="Helical" evidence="1">
    <location>
        <begin position="600"/>
        <end position="620"/>
    </location>
</feature>
<proteinExistence type="predicted"/>
<feature type="transmembrane region" description="Helical" evidence="1">
    <location>
        <begin position="473"/>
        <end position="494"/>
    </location>
</feature>
<keyword evidence="1" id="KW-1133">Transmembrane helix</keyword>
<keyword evidence="1" id="KW-0812">Transmembrane</keyword>
<dbReference type="Proteomes" id="UP000002899">
    <property type="component" value="Chromosome II"/>
</dbReference>
<feature type="transmembrane region" description="Helical" evidence="1">
    <location>
        <begin position="172"/>
        <end position="193"/>
    </location>
</feature>
<dbReference type="VEuPathDB" id="PiroplasmaDB:BMR1_02g02265"/>
<feature type="transmembrane region" description="Helical" evidence="1">
    <location>
        <begin position="447"/>
        <end position="466"/>
    </location>
</feature>
<feature type="transmembrane region" description="Helical" evidence="1">
    <location>
        <begin position="39"/>
        <end position="56"/>
    </location>
</feature>
<protein>
    <submittedName>
        <fullName evidence="2">Uncharacterized protein</fullName>
    </submittedName>
</protein>
<organism evidence="2 3">
    <name type="scientific">Babesia microti (strain RI)</name>
    <dbReference type="NCBI Taxonomy" id="1133968"/>
    <lineage>
        <taxon>Eukaryota</taxon>
        <taxon>Sar</taxon>
        <taxon>Alveolata</taxon>
        <taxon>Apicomplexa</taxon>
        <taxon>Aconoidasida</taxon>
        <taxon>Piroplasmida</taxon>
        <taxon>Babesiidae</taxon>
        <taxon>Babesia</taxon>
    </lineage>
</organism>
<evidence type="ECO:0000256" key="1">
    <source>
        <dbReference type="SAM" id="Phobius"/>
    </source>
</evidence>
<reference evidence="2 3" key="1">
    <citation type="journal article" date="2012" name="Nucleic Acids Res.">
        <title>Sequencing of the smallest Apicomplexan genome from the human pathogen Babesia microti.</title>
        <authorList>
            <person name="Cornillot E."/>
            <person name="Hadj-Kaddour K."/>
            <person name="Dassouli A."/>
            <person name="Noel B."/>
            <person name="Ranwez V."/>
            <person name="Vacherie B."/>
            <person name="Augagneur Y."/>
            <person name="Bres V."/>
            <person name="Duclos A."/>
            <person name="Randazzo S."/>
            <person name="Carcy B."/>
            <person name="Debierre-Grockiego F."/>
            <person name="Delbecq S."/>
            <person name="Moubri-Menage K."/>
            <person name="Shams-Eldin H."/>
            <person name="Usmani-Brown S."/>
            <person name="Bringaud F."/>
            <person name="Wincker P."/>
            <person name="Vivares C.P."/>
            <person name="Schwarz R.T."/>
            <person name="Schetters T.P."/>
            <person name="Krause P.J."/>
            <person name="Gorenflot A."/>
            <person name="Berry V."/>
            <person name="Barbe V."/>
            <person name="Ben Mamoun C."/>
        </authorList>
    </citation>
    <scope>NUCLEOTIDE SEQUENCE [LARGE SCALE GENOMIC DNA]</scope>
    <source>
        <strain evidence="2 3">RI</strain>
    </source>
</reference>
<feature type="transmembrane region" description="Helical" evidence="1">
    <location>
        <begin position="421"/>
        <end position="441"/>
    </location>
</feature>
<keyword evidence="3" id="KW-1185">Reference proteome</keyword>
<reference evidence="2 3" key="2">
    <citation type="journal article" date="2013" name="PLoS ONE">
        <title>Whole genome mapping and re-organization of the nuclear and mitochondrial genomes of Babesia microti isolates.</title>
        <authorList>
            <person name="Cornillot E."/>
            <person name="Dassouli A."/>
            <person name="Garg A."/>
            <person name="Pachikara N."/>
            <person name="Randazzo S."/>
            <person name="Depoix D."/>
            <person name="Carcy B."/>
            <person name="Delbecq S."/>
            <person name="Frutos R."/>
            <person name="Silva J.C."/>
            <person name="Sutton R."/>
            <person name="Krause P.J."/>
            <person name="Mamoun C.B."/>
        </authorList>
    </citation>
    <scope>NUCLEOTIDE SEQUENCE [LARGE SCALE GENOMIC DNA]</scope>
    <source>
        <strain evidence="2 3">RI</strain>
    </source>
</reference>
<name>A0A1R4AAG8_BABMR</name>
<evidence type="ECO:0000313" key="2">
    <source>
        <dbReference type="EMBL" id="SJK85977.1"/>
    </source>
</evidence>
<keyword evidence="1" id="KW-0472">Membrane</keyword>
<gene>
    <name evidence="2" type="ORF">BMR1_02g02265</name>
</gene>
<dbReference type="EMBL" id="FO082872">
    <property type="protein sequence ID" value="SJK85977.1"/>
    <property type="molecule type" value="Genomic_DNA"/>
</dbReference>
<reference evidence="2 3" key="3">
    <citation type="journal article" date="2016" name="Sci. Rep.">
        <title>Genome-wide diversity and gene expression profiling of Babesia microti isolates identify polymorphic genes that mediate host-pathogen interactions.</title>
        <authorList>
            <person name="Silva J.C."/>
            <person name="Cornillot E."/>
            <person name="McCracken C."/>
            <person name="Usmani-Brown S."/>
            <person name="Dwivedi A."/>
            <person name="Ifeonu O.O."/>
            <person name="Crabtree J."/>
            <person name="Gotia H.T."/>
            <person name="Virji A.Z."/>
            <person name="Reynes C."/>
            <person name="Colinge J."/>
            <person name="Kumar V."/>
            <person name="Lawres L."/>
            <person name="Pazzi J.E."/>
            <person name="Pablo J.V."/>
            <person name="Hung C."/>
            <person name="Brancato J."/>
            <person name="Kumari P."/>
            <person name="Orvis J."/>
            <person name="Tretina K."/>
            <person name="Chibucos M."/>
            <person name="Ott S."/>
            <person name="Sadzewicz L."/>
            <person name="Sengamalay N."/>
            <person name="Shetty A.C."/>
            <person name="Su Q."/>
            <person name="Tallon L."/>
            <person name="Fraser C.M."/>
            <person name="Frutos R."/>
            <person name="Molina D.M."/>
            <person name="Krause P.J."/>
            <person name="Ben Mamoun C."/>
        </authorList>
    </citation>
    <scope>NUCLEOTIDE SEQUENCE [LARGE SCALE GENOMIC DNA]</scope>
    <source>
        <strain evidence="2 3">RI</strain>
    </source>
</reference>
<dbReference type="GeneID" id="24424239"/>
<feature type="transmembrane region" description="Helical" evidence="1">
    <location>
        <begin position="500"/>
        <end position="519"/>
    </location>
</feature>
<dbReference type="RefSeq" id="XP_021338178.1">
    <property type="nucleotide sequence ID" value="XM_021481548.1"/>
</dbReference>
<feature type="transmembrane region" description="Helical" evidence="1">
    <location>
        <begin position="214"/>
        <end position="233"/>
    </location>
</feature>
<dbReference type="AlphaFoldDB" id="A0A1R4AAG8"/>
<dbReference type="OrthoDB" id="365615at2759"/>
<feature type="transmembrane region" description="Helical" evidence="1">
    <location>
        <begin position="239"/>
        <end position="260"/>
    </location>
</feature>
<accession>A0A1R4AAG8</accession>
<feature type="transmembrane region" description="Helical" evidence="1">
    <location>
        <begin position="68"/>
        <end position="86"/>
    </location>
</feature>
<dbReference type="KEGG" id="bmic:BMR1_02g02265"/>